<evidence type="ECO:0008006" key="7">
    <source>
        <dbReference type="Google" id="ProtNLM"/>
    </source>
</evidence>
<sequence>MMAANARAYLLLRFMCELLGDCLWEDVYEAELAGLQSNIAAKAMGIRFSLSGLSDLMPDLWKTIMSRLADLTKLAKKERFEVFRESMKRVFSNHRLNPDEFAQDLRRGSMLTTHVTSWEALKVLDEITFEELIEIIPLFVSKSYLEILCIGNLTSAEAIDLFDTTLSTLSFAPLDPNMMQAKQTCLELPHNVMWRIKSQIPPTKDERNAVHVYFQGVRDTDTKPARVNEGSNLALEVLETVLFEPYYNELRTCEQLAYALHVSYHYSSGVCGFSFNIVSTRDLAFLEGRIEAFVSETMNIVKGMSEEQWQQNIGALIERKEEADYTLKDRVDRLMRSISDRTYNFDLAVRQAKELRQTTREELIAGASSLFDARRMIIVWIEKSENASSADSSDGDGTNPAVVEGGDGEAKMEVEVEKVSDEKGEGSEKSGKKGILPAKATVWNGVIKKTYQCTHERGSFCKVWKECEGVKMPDLFEEGPVDKYKKAV</sequence>
<accession>A0A7S3DK85</accession>
<feature type="chain" id="PRO_5030795015" description="Peptidase M16 C-terminal domain-containing protein" evidence="3">
    <location>
        <begin position="25"/>
        <end position="488"/>
    </location>
</feature>
<dbReference type="Pfam" id="PF22456">
    <property type="entry name" value="PqqF-like_C_4"/>
    <property type="match status" value="1"/>
</dbReference>
<feature type="region of interest" description="Disordered" evidence="2">
    <location>
        <begin position="387"/>
        <end position="410"/>
    </location>
</feature>
<dbReference type="PANTHER" id="PTHR43690:SF18">
    <property type="entry name" value="INSULIN-DEGRADING ENZYME-RELATED"/>
    <property type="match status" value="1"/>
</dbReference>
<evidence type="ECO:0000259" key="4">
    <source>
        <dbReference type="Pfam" id="PF16187"/>
    </source>
</evidence>
<evidence type="ECO:0000256" key="3">
    <source>
        <dbReference type="SAM" id="SignalP"/>
    </source>
</evidence>
<dbReference type="InterPro" id="IPR054734">
    <property type="entry name" value="PqqF-like_C_4"/>
</dbReference>
<evidence type="ECO:0000259" key="5">
    <source>
        <dbReference type="Pfam" id="PF22456"/>
    </source>
</evidence>
<name>A0A7S3DK85_9EUKA</name>
<evidence type="ECO:0000256" key="1">
    <source>
        <dbReference type="ARBA" id="ARBA00022723"/>
    </source>
</evidence>
<dbReference type="PANTHER" id="PTHR43690">
    <property type="entry name" value="NARDILYSIN"/>
    <property type="match status" value="1"/>
</dbReference>
<dbReference type="EMBL" id="HBIB01034219">
    <property type="protein sequence ID" value="CAE0259964.1"/>
    <property type="molecule type" value="Transcribed_RNA"/>
</dbReference>
<keyword evidence="3" id="KW-0732">Signal</keyword>
<reference evidence="6" key="1">
    <citation type="submission" date="2021-01" db="EMBL/GenBank/DDBJ databases">
        <authorList>
            <person name="Corre E."/>
            <person name="Pelletier E."/>
            <person name="Niang G."/>
            <person name="Scheremetjew M."/>
            <person name="Finn R."/>
            <person name="Kale V."/>
            <person name="Holt S."/>
            <person name="Cochrane G."/>
            <person name="Meng A."/>
            <person name="Brown T."/>
            <person name="Cohen L."/>
        </authorList>
    </citation>
    <scope>NUCLEOTIDE SEQUENCE</scope>
    <source>
        <strain evidence="6">NIES-2562</strain>
    </source>
</reference>
<feature type="domain" description="Peptidase M16 middle/third" evidence="4">
    <location>
        <begin position="4"/>
        <end position="121"/>
    </location>
</feature>
<dbReference type="SUPFAM" id="SSF63411">
    <property type="entry name" value="LuxS/MPP-like metallohydrolase"/>
    <property type="match status" value="2"/>
</dbReference>
<feature type="domain" description="Coenzyme PQQ synthesis protein F-like C-terminal lobe" evidence="5">
    <location>
        <begin position="238"/>
        <end position="334"/>
    </location>
</feature>
<dbReference type="Pfam" id="PF16187">
    <property type="entry name" value="Peptidase_M16_M"/>
    <property type="match status" value="1"/>
</dbReference>
<dbReference type="InterPro" id="IPR050626">
    <property type="entry name" value="Peptidase_M16"/>
</dbReference>
<evidence type="ECO:0000256" key="2">
    <source>
        <dbReference type="SAM" id="MobiDB-lite"/>
    </source>
</evidence>
<evidence type="ECO:0000313" key="6">
    <source>
        <dbReference type="EMBL" id="CAE0259964.1"/>
    </source>
</evidence>
<dbReference type="Gene3D" id="3.30.830.10">
    <property type="entry name" value="Metalloenzyme, LuxS/M16 peptidase-like"/>
    <property type="match status" value="2"/>
</dbReference>
<feature type="signal peptide" evidence="3">
    <location>
        <begin position="1"/>
        <end position="24"/>
    </location>
</feature>
<dbReference type="InterPro" id="IPR011249">
    <property type="entry name" value="Metalloenz_LuxS/M16"/>
</dbReference>
<keyword evidence="1" id="KW-0479">Metal-binding</keyword>
<dbReference type="AlphaFoldDB" id="A0A7S3DK85"/>
<protein>
    <recommendedName>
        <fullName evidence="7">Peptidase M16 C-terminal domain-containing protein</fullName>
    </recommendedName>
</protein>
<proteinExistence type="predicted"/>
<dbReference type="InterPro" id="IPR032632">
    <property type="entry name" value="Peptidase_M16_M"/>
</dbReference>
<feature type="compositionally biased region" description="Low complexity" evidence="2">
    <location>
        <begin position="387"/>
        <end position="397"/>
    </location>
</feature>
<gene>
    <name evidence="6" type="ORF">PBIL07802_LOCUS22240</name>
</gene>
<dbReference type="GO" id="GO:0046872">
    <property type="term" value="F:metal ion binding"/>
    <property type="evidence" value="ECO:0007669"/>
    <property type="project" value="UniProtKB-KW"/>
</dbReference>
<organism evidence="6">
    <name type="scientific">Palpitomonas bilix</name>
    <dbReference type="NCBI Taxonomy" id="652834"/>
    <lineage>
        <taxon>Eukaryota</taxon>
        <taxon>Eukaryota incertae sedis</taxon>
    </lineage>
</organism>